<name>I2FLR9_9CAUD</name>
<reference evidence="1 2" key="1">
    <citation type="journal article" date="2012" name="PLoS ONE">
        <title>Genomic Analysis of Pseudomonas putida Phage tf with Localized Single-Strand DNA Interruptions.</title>
        <authorList>
            <person name="Glukhov A.S."/>
            <person name="Krutilina A.I."/>
            <person name="Shlyapnikov M.G."/>
            <person name="Severinov K."/>
            <person name="Lavysh D."/>
            <person name="Kochetkov V.V."/>
            <person name="McGrath J.W."/>
            <person name="de Leeuwe C."/>
            <person name="Shaburova O.V."/>
            <person name="Krylov V.N."/>
            <person name="Akulenko N.V."/>
            <person name="Kulakov L.A."/>
        </authorList>
    </citation>
    <scope>NUCLEOTIDE SEQUENCE [LARGE SCALE GENOMIC DNA]</scope>
</reference>
<evidence type="ECO:0008006" key="3">
    <source>
        <dbReference type="Google" id="ProtNLM"/>
    </source>
</evidence>
<dbReference type="EMBL" id="HE611333">
    <property type="protein sequence ID" value="CCE60803.1"/>
    <property type="molecule type" value="Genomic_DNA"/>
</dbReference>
<dbReference type="RefSeq" id="YP_006382508.1">
    <property type="nucleotide sequence ID" value="NC_017971.2"/>
</dbReference>
<dbReference type="KEGG" id="vg:12979160"/>
<proteinExistence type="predicted"/>
<sequence>MAFSYTNTGNGKEVFDVAAPNIDIRTTAGAVKALVVDGVLQGGTTGKTQIVALTNITTAAPTDLPTVIADIAAIKAKINEIIAALKA</sequence>
<accession>I2FLR9</accession>
<evidence type="ECO:0000313" key="2">
    <source>
        <dbReference type="Proteomes" id="UP000002867"/>
    </source>
</evidence>
<organism evidence="1 2">
    <name type="scientific">Pseudomonas phage tf</name>
    <dbReference type="NCBI Taxonomy" id="1114179"/>
    <lineage>
        <taxon>Viruses</taxon>
        <taxon>Duplodnaviria</taxon>
        <taxon>Heunggongvirae</taxon>
        <taxon>Uroviricota</taxon>
        <taxon>Caudoviricetes</taxon>
        <taxon>Krylovvirus</taxon>
        <taxon>Krylovvirus tf</taxon>
    </lineage>
</organism>
<protein>
    <recommendedName>
        <fullName evidence="3">Head fiber protein</fullName>
    </recommendedName>
</protein>
<keyword evidence="2" id="KW-1185">Reference proteome</keyword>
<evidence type="ECO:0000313" key="1">
    <source>
        <dbReference type="EMBL" id="CCE60803.1"/>
    </source>
</evidence>
<dbReference type="GeneID" id="12979160"/>
<dbReference type="Proteomes" id="UP000002867">
    <property type="component" value="Segment"/>
</dbReference>
<gene>
    <name evidence="1" type="ORF">tf_50</name>
</gene>